<dbReference type="GO" id="GO:0003677">
    <property type="term" value="F:DNA binding"/>
    <property type="evidence" value="ECO:0007669"/>
    <property type="project" value="InterPro"/>
</dbReference>
<dbReference type="Gene3D" id="4.10.240.10">
    <property type="entry name" value="Zn(2)-C6 fungal-type DNA-binding domain"/>
    <property type="match status" value="1"/>
</dbReference>
<dbReference type="PANTHER" id="PTHR47660:SF3">
    <property type="entry name" value="FINGER DOMAIN PROTEIN, PUTATIVE (AFU_ORTHOLOGUE AFUA_4G03310)-RELATED"/>
    <property type="match status" value="1"/>
</dbReference>
<dbReference type="GO" id="GO:0000981">
    <property type="term" value="F:DNA-binding transcription factor activity, RNA polymerase II-specific"/>
    <property type="evidence" value="ECO:0007669"/>
    <property type="project" value="InterPro"/>
</dbReference>
<dbReference type="Proteomes" id="UP000756921">
    <property type="component" value="Unassembled WGS sequence"/>
</dbReference>
<comment type="caution">
    <text evidence="8">The sequence shown here is derived from an EMBL/GenBank/DDBJ whole genome shotgun (WGS) entry which is preliminary data.</text>
</comment>
<dbReference type="CDD" id="cd00067">
    <property type="entry name" value="GAL4"/>
    <property type="match status" value="1"/>
</dbReference>
<keyword evidence="5" id="KW-0539">Nucleus</keyword>
<sequence>MPPKRKRQEDAEFGSLWMHAATNTPPRRKACRQCFEAKVRCNHTRPVCSRCTRLALHCDFSGAAKEPRSSIPTISDLTTGREASNTALYGTRHTADPATVFPYPTPLSTSPQARATPQHPAPNPLTPDHQPIPLVCTVDAERVRDRWLAGWVPAPDQRPKNLSRGTAVFIHSVLRAYPQMLCRGNLPPIMHKLQLVDGTLPLPLANTACIARMWEGLGEGSKGFAEGGRAMVRDTTTAQMSKLGAQTTTPTTGTPWDLVAAVQAYVMYATLLVAPDSTPVIPQHLMLTLQDLAHAVCQSGLVHPSEIPSERSSPGSRPAWSHWVLAEAKRRALIAVYLLDDCVNVFAGVSCIRGDELAQLPAPCSEKLWRAESEETWERLWDVHVAEWAGGGLRLEELWGTEVRGDERVERWVRDVDALGMTVLGVTTAISGNR</sequence>
<dbReference type="PROSITE" id="PS50048">
    <property type="entry name" value="ZN2_CY6_FUNGAL_2"/>
    <property type="match status" value="1"/>
</dbReference>
<dbReference type="PANTHER" id="PTHR47660">
    <property type="entry name" value="TRANSCRIPTION FACTOR WITH C2H2 AND ZN(2)-CYS(6) DNA BINDING DOMAIN (EUROFUNG)-RELATED-RELATED"/>
    <property type="match status" value="1"/>
</dbReference>
<evidence type="ECO:0000256" key="6">
    <source>
        <dbReference type="SAM" id="MobiDB-lite"/>
    </source>
</evidence>
<dbReference type="SUPFAM" id="SSF57701">
    <property type="entry name" value="Zn2/Cys6 DNA-binding domain"/>
    <property type="match status" value="1"/>
</dbReference>
<evidence type="ECO:0000259" key="7">
    <source>
        <dbReference type="PROSITE" id="PS50048"/>
    </source>
</evidence>
<feature type="compositionally biased region" description="Polar residues" evidence="6">
    <location>
        <begin position="106"/>
        <end position="115"/>
    </location>
</feature>
<dbReference type="InterPro" id="IPR007219">
    <property type="entry name" value="XnlR_reg_dom"/>
</dbReference>
<dbReference type="SMART" id="SM00066">
    <property type="entry name" value="GAL4"/>
    <property type="match status" value="1"/>
</dbReference>
<evidence type="ECO:0000256" key="2">
    <source>
        <dbReference type="ARBA" id="ARBA00022833"/>
    </source>
</evidence>
<feature type="domain" description="Zn(2)-C6 fungal-type" evidence="7">
    <location>
        <begin position="30"/>
        <end position="60"/>
    </location>
</feature>
<proteinExistence type="predicted"/>
<accession>A0A9P6GT09</accession>
<dbReference type="Pfam" id="PF00172">
    <property type="entry name" value="Zn_clus"/>
    <property type="match status" value="1"/>
</dbReference>
<keyword evidence="1" id="KW-0479">Metal-binding</keyword>
<protein>
    <recommendedName>
        <fullName evidence="7">Zn(2)-C6 fungal-type domain-containing protein</fullName>
    </recommendedName>
</protein>
<gene>
    <name evidence="8" type="ORF">PMIN01_00860</name>
</gene>
<organism evidence="8 9">
    <name type="scientific">Paraphaeosphaeria minitans</name>
    <dbReference type="NCBI Taxonomy" id="565426"/>
    <lineage>
        <taxon>Eukaryota</taxon>
        <taxon>Fungi</taxon>
        <taxon>Dikarya</taxon>
        <taxon>Ascomycota</taxon>
        <taxon>Pezizomycotina</taxon>
        <taxon>Dothideomycetes</taxon>
        <taxon>Pleosporomycetidae</taxon>
        <taxon>Pleosporales</taxon>
        <taxon>Massarineae</taxon>
        <taxon>Didymosphaeriaceae</taxon>
        <taxon>Paraphaeosphaeria</taxon>
    </lineage>
</organism>
<evidence type="ECO:0000313" key="9">
    <source>
        <dbReference type="Proteomes" id="UP000756921"/>
    </source>
</evidence>
<keyword evidence="3" id="KW-0805">Transcription regulation</keyword>
<dbReference type="EMBL" id="WJXW01000001">
    <property type="protein sequence ID" value="KAF9741321.1"/>
    <property type="molecule type" value="Genomic_DNA"/>
</dbReference>
<name>A0A9P6GT09_9PLEO</name>
<dbReference type="GO" id="GO:0008270">
    <property type="term" value="F:zinc ion binding"/>
    <property type="evidence" value="ECO:0007669"/>
    <property type="project" value="InterPro"/>
</dbReference>
<dbReference type="InterPro" id="IPR001138">
    <property type="entry name" value="Zn2Cys6_DnaBD"/>
</dbReference>
<dbReference type="InterPro" id="IPR036864">
    <property type="entry name" value="Zn2-C6_fun-type_DNA-bd_sf"/>
</dbReference>
<evidence type="ECO:0000256" key="3">
    <source>
        <dbReference type="ARBA" id="ARBA00023015"/>
    </source>
</evidence>
<evidence type="ECO:0000256" key="4">
    <source>
        <dbReference type="ARBA" id="ARBA00023163"/>
    </source>
</evidence>
<dbReference type="AlphaFoldDB" id="A0A9P6GT09"/>
<reference evidence="8" key="1">
    <citation type="journal article" date="2020" name="Mol. Plant Microbe Interact.">
        <title>Genome Sequence of the Biocontrol Agent Coniothyrium minitans strain Conio (IMI 134523).</title>
        <authorList>
            <person name="Patel D."/>
            <person name="Shittu T.A."/>
            <person name="Baroncelli R."/>
            <person name="Muthumeenakshi S."/>
            <person name="Osborne T.H."/>
            <person name="Janganan T.K."/>
            <person name="Sreenivasaprasad S."/>
        </authorList>
    </citation>
    <scope>NUCLEOTIDE SEQUENCE</scope>
    <source>
        <strain evidence="8">Conio</strain>
    </source>
</reference>
<dbReference type="OrthoDB" id="2441642at2759"/>
<feature type="region of interest" description="Disordered" evidence="6">
    <location>
        <begin position="105"/>
        <end position="131"/>
    </location>
</feature>
<dbReference type="Pfam" id="PF04082">
    <property type="entry name" value="Fungal_trans"/>
    <property type="match status" value="1"/>
</dbReference>
<evidence type="ECO:0000256" key="1">
    <source>
        <dbReference type="ARBA" id="ARBA00022723"/>
    </source>
</evidence>
<keyword evidence="9" id="KW-1185">Reference proteome</keyword>
<keyword evidence="4" id="KW-0804">Transcription</keyword>
<evidence type="ECO:0000313" key="8">
    <source>
        <dbReference type="EMBL" id="KAF9741321.1"/>
    </source>
</evidence>
<evidence type="ECO:0000256" key="5">
    <source>
        <dbReference type="ARBA" id="ARBA00023242"/>
    </source>
</evidence>
<keyword evidence="2" id="KW-0862">Zinc</keyword>
<dbReference type="GO" id="GO:0006351">
    <property type="term" value="P:DNA-templated transcription"/>
    <property type="evidence" value="ECO:0007669"/>
    <property type="project" value="InterPro"/>
</dbReference>